<feature type="compositionally biased region" description="Low complexity" evidence="1">
    <location>
        <begin position="66"/>
        <end position="82"/>
    </location>
</feature>
<evidence type="ECO:0000256" key="1">
    <source>
        <dbReference type="SAM" id="MobiDB-lite"/>
    </source>
</evidence>
<dbReference type="Proteomes" id="UP000624709">
    <property type="component" value="Unassembled WGS sequence"/>
</dbReference>
<sequence length="106" mass="10716">MTPSATFSAKYSASANIVAVHCPGATGSGSTSVSCGSFPVVWSYPQSSQNRADPARCVPQLGHSSPGEPVEPVEAGEPGETVESGETEAGEEGATEPPIFAPHVSQ</sequence>
<evidence type="ECO:0000313" key="3">
    <source>
        <dbReference type="Proteomes" id="UP000624709"/>
    </source>
</evidence>
<reference evidence="2 3" key="1">
    <citation type="submission" date="2021-01" db="EMBL/GenBank/DDBJ databases">
        <title>Whole genome shotgun sequence of Actinoplanes palleronii NBRC 14916.</title>
        <authorList>
            <person name="Komaki H."/>
            <person name="Tamura T."/>
        </authorList>
    </citation>
    <scope>NUCLEOTIDE SEQUENCE [LARGE SCALE GENOMIC DNA]</scope>
    <source>
        <strain evidence="2 3">NBRC 14916</strain>
    </source>
</reference>
<name>A0ABQ4BPY9_9ACTN</name>
<feature type="compositionally biased region" description="Acidic residues" evidence="1">
    <location>
        <begin position="83"/>
        <end position="94"/>
    </location>
</feature>
<comment type="caution">
    <text evidence="2">The sequence shown here is derived from an EMBL/GenBank/DDBJ whole genome shotgun (WGS) entry which is preliminary data.</text>
</comment>
<feature type="region of interest" description="Disordered" evidence="1">
    <location>
        <begin position="46"/>
        <end position="106"/>
    </location>
</feature>
<proteinExistence type="predicted"/>
<keyword evidence="3" id="KW-1185">Reference proteome</keyword>
<accession>A0ABQ4BPY9</accession>
<protein>
    <submittedName>
        <fullName evidence="2">Uncharacterized protein</fullName>
    </submittedName>
</protein>
<dbReference type="EMBL" id="BOMS01000156">
    <property type="protein sequence ID" value="GIE72733.1"/>
    <property type="molecule type" value="Genomic_DNA"/>
</dbReference>
<gene>
    <name evidence="2" type="ORF">Apa02nite_088410</name>
</gene>
<evidence type="ECO:0000313" key="2">
    <source>
        <dbReference type="EMBL" id="GIE72733.1"/>
    </source>
</evidence>
<organism evidence="2 3">
    <name type="scientific">Actinoplanes palleronii</name>
    <dbReference type="NCBI Taxonomy" id="113570"/>
    <lineage>
        <taxon>Bacteria</taxon>
        <taxon>Bacillati</taxon>
        <taxon>Actinomycetota</taxon>
        <taxon>Actinomycetes</taxon>
        <taxon>Micromonosporales</taxon>
        <taxon>Micromonosporaceae</taxon>
        <taxon>Actinoplanes</taxon>
    </lineage>
</organism>